<proteinExistence type="predicted"/>
<dbReference type="GeneID" id="25740636"/>
<evidence type="ECO:0000313" key="1">
    <source>
        <dbReference type="EMBL" id="KIZ00201.1"/>
    </source>
</evidence>
<dbReference type="OrthoDB" id="548806at2759"/>
<dbReference type="Proteomes" id="UP000054498">
    <property type="component" value="Unassembled WGS sequence"/>
</dbReference>
<dbReference type="EMBL" id="KK101625">
    <property type="protein sequence ID" value="KIZ00201.1"/>
    <property type="molecule type" value="Genomic_DNA"/>
</dbReference>
<protein>
    <submittedName>
        <fullName evidence="1">Uncharacterized protein</fullName>
    </submittedName>
</protein>
<accession>A0A0D2N1U7</accession>
<gene>
    <name evidence="1" type="ORF">MNEG_7760</name>
</gene>
<dbReference type="RefSeq" id="XP_013899220.1">
    <property type="nucleotide sequence ID" value="XM_014043766.1"/>
</dbReference>
<dbReference type="KEGG" id="mng:MNEG_7760"/>
<name>A0A0D2N1U7_9CHLO</name>
<reference evidence="1 2" key="1">
    <citation type="journal article" date="2013" name="BMC Genomics">
        <title>Reconstruction of the lipid metabolism for the microalga Monoraphidium neglectum from its genome sequence reveals characteristics suitable for biofuel production.</title>
        <authorList>
            <person name="Bogen C."/>
            <person name="Al-Dilaimi A."/>
            <person name="Albersmeier A."/>
            <person name="Wichmann J."/>
            <person name="Grundmann M."/>
            <person name="Rupp O."/>
            <person name="Lauersen K.J."/>
            <person name="Blifernez-Klassen O."/>
            <person name="Kalinowski J."/>
            <person name="Goesmann A."/>
            <person name="Mussgnug J.H."/>
            <person name="Kruse O."/>
        </authorList>
    </citation>
    <scope>NUCLEOTIDE SEQUENCE [LARGE SCALE GENOMIC DNA]</scope>
    <source>
        <strain evidence="1 2">SAG 48.87</strain>
    </source>
</reference>
<sequence length="444" mass="44960">MGMRGLVRGIPTLETPPLLLFMQSDEAAWYWGPIGAAAAAEPLLPATSAAAAASAGPGAAASASADADGPAVAAALSRRVREADSPLELLELALEEGPRLSLGDVRRLLLRLCDFYESGGASGFATVVEPQLLSALQQLQLAAAARLQQQPGGGAAAGGAPPPAAAGEVASVVWCLAEFEGSWWAEAAASQGVTSGADATSDGCAAGVEGRGGGFRPSGFARPEFLEAVSHWVLGLVQAPTSSGSSSDGNGRKFGAKAAKPLAGTDGVSMVWGFGRLLGTCLGAAPAIAAAAMDELCRVVADDIDASTAVAPAAAEDLTDLADGVAAAGRRSAASAKLLDAVAHEVYRQLSNRHSGSAGFRPSDLVKLVNAYARAGYGDGNAPRMLDAVASYVVQRVRKQHLNAVSRPADLSGLVAAFADLRHTSVAVPELIRAVTQQARRVPI</sequence>
<organism evidence="1 2">
    <name type="scientific">Monoraphidium neglectum</name>
    <dbReference type="NCBI Taxonomy" id="145388"/>
    <lineage>
        <taxon>Eukaryota</taxon>
        <taxon>Viridiplantae</taxon>
        <taxon>Chlorophyta</taxon>
        <taxon>core chlorophytes</taxon>
        <taxon>Chlorophyceae</taxon>
        <taxon>CS clade</taxon>
        <taxon>Sphaeropleales</taxon>
        <taxon>Selenastraceae</taxon>
        <taxon>Monoraphidium</taxon>
    </lineage>
</organism>
<dbReference type="AlphaFoldDB" id="A0A0D2N1U7"/>
<evidence type="ECO:0000313" key="2">
    <source>
        <dbReference type="Proteomes" id="UP000054498"/>
    </source>
</evidence>
<keyword evidence="2" id="KW-1185">Reference proteome</keyword>